<keyword evidence="1" id="KW-0812">Transmembrane</keyword>
<sequence>MSTFDLSGVRKALAVLAITIWAVPALAGTLAAVAHMPKGMSLMLIEESVTCDGGPTGIVLDASGRKVDQTCNVHYSADGVRLRFAGYGKPVFFPKDQFTVIDAP</sequence>
<dbReference type="Proteomes" id="UP001448498">
    <property type="component" value="Chromosome 3"/>
</dbReference>
<organism evidence="2 3">
    <name type="scientific">Burkholderia arboris</name>
    <dbReference type="NCBI Taxonomy" id="488730"/>
    <lineage>
        <taxon>Bacteria</taxon>
        <taxon>Pseudomonadati</taxon>
        <taxon>Pseudomonadota</taxon>
        <taxon>Betaproteobacteria</taxon>
        <taxon>Burkholderiales</taxon>
        <taxon>Burkholderiaceae</taxon>
        <taxon>Burkholderia</taxon>
        <taxon>Burkholderia cepacia complex</taxon>
    </lineage>
</organism>
<reference evidence="2 3" key="1">
    <citation type="submission" date="2022-10" db="EMBL/GenBank/DDBJ databases">
        <title>Genomic of Burkholderia cepacia PN-1.</title>
        <authorList>
            <person name="Yang Y."/>
            <person name="Guan H."/>
            <person name="Huang J."/>
        </authorList>
    </citation>
    <scope>NUCLEOTIDE SEQUENCE [LARGE SCALE GENOMIC DNA]</scope>
    <source>
        <strain evidence="2 3">PN-1</strain>
    </source>
</reference>
<name>A0ABZ3DN93_9BURK</name>
<gene>
    <name evidence="2" type="ORF">OHZ10_29350</name>
</gene>
<keyword evidence="1" id="KW-0472">Membrane</keyword>
<dbReference type="RefSeq" id="WP_342705188.1">
    <property type="nucleotide sequence ID" value="NZ_CP109822.1"/>
</dbReference>
<accession>A0ABZ3DN93</accession>
<proteinExistence type="predicted"/>
<evidence type="ECO:0000256" key="1">
    <source>
        <dbReference type="SAM" id="Phobius"/>
    </source>
</evidence>
<evidence type="ECO:0000313" key="3">
    <source>
        <dbReference type="Proteomes" id="UP001448498"/>
    </source>
</evidence>
<protein>
    <recommendedName>
        <fullName evidence="4">Lipoprotein</fullName>
    </recommendedName>
</protein>
<evidence type="ECO:0008006" key="4">
    <source>
        <dbReference type="Google" id="ProtNLM"/>
    </source>
</evidence>
<keyword evidence="3" id="KW-1185">Reference proteome</keyword>
<dbReference type="EMBL" id="CP109822">
    <property type="protein sequence ID" value="XAE50599.1"/>
    <property type="molecule type" value="Genomic_DNA"/>
</dbReference>
<keyword evidence="1" id="KW-1133">Transmembrane helix</keyword>
<feature type="transmembrane region" description="Helical" evidence="1">
    <location>
        <begin position="12"/>
        <end position="34"/>
    </location>
</feature>
<evidence type="ECO:0000313" key="2">
    <source>
        <dbReference type="EMBL" id="XAE50599.1"/>
    </source>
</evidence>